<protein>
    <submittedName>
        <fullName evidence="2">Uncharacterized protein</fullName>
    </submittedName>
</protein>
<dbReference type="AlphaFoldDB" id="A0A8H7XTK1"/>
<organism evidence="2">
    <name type="scientific">Psilocybe cubensis</name>
    <name type="common">Psychedelic mushroom</name>
    <name type="synonym">Stropharia cubensis</name>
    <dbReference type="NCBI Taxonomy" id="181762"/>
    <lineage>
        <taxon>Eukaryota</taxon>
        <taxon>Fungi</taxon>
        <taxon>Dikarya</taxon>
        <taxon>Basidiomycota</taxon>
        <taxon>Agaricomycotina</taxon>
        <taxon>Agaricomycetes</taxon>
        <taxon>Agaricomycetidae</taxon>
        <taxon>Agaricales</taxon>
        <taxon>Agaricineae</taxon>
        <taxon>Strophariaceae</taxon>
        <taxon>Psilocybe</taxon>
    </lineage>
</organism>
<sequence>MGGSAFNAILAATSFPRISPPVYRALKTRLVPRLQELYGLVAVPIEAPEKKDHGDLDLLVCEPKSQYGTYVPHDVVKRTLHADYVVPMDGNRTSNYAVPIQRGEWDPLGYAADEAQKRELANNGEIYYQVDVHVCLDKAEWDRILFFHSYGDLGMILGVISRNNGLLWGEKGMKIPNPPNPPFELSDSFHAITKFYELPLEPFYEGFQTKQEAFDWAASMKYFDSSKFTSTGPGFTKVKPERKMYAEFVEWVKATKPSSHPYNQLPRQERFDRIREDALRFFNKKKEYEDLAKLRAAKTRLNDLFSGTHVRNWTGLGGHWIGVKKIMDEVRNRLGGEEGVLKFLEGHTEDDLKAVVLEVQLDLGMASSPTTHLQSSDDSLEKPSIDNEEDVTKDTNVSSRL</sequence>
<dbReference type="OrthoDB" id="4708870at2759"/>
<accession>A0A8H7XTK1</accession>
<comment type="caution">
    <text evidence="2">The sequence shown here is derived from an EMBL/GenBank/DDBJ whole genome shotgun (WGS) entry which is preliminary data.</text>
</comment>
<gene>
    <name evidence="2" type="ORF">JR316_009980</name>
</gene>
<evidence type="ECO:0000313" key="2">
    <source>
        <dbReference type="EMBL" id="KAG5165284.1"/>
    </source>
</evidence>
<feature type="region of interest" description="Disordered" evidence="1">
    <location>
        <begin position="368"/>
        <end position="401"/>
    </location>
</feature>
<feature type="compositionally biased region" description="Basic and acidic residues" evidence="1">
    <location>
        <begin position="379"/>
        <end position="393"/>
    </location>
</feature>
<proteinExistence type="predicted"/>
<dbReference type="EMBL" id="JAFIQS010000010">
    <property type="protein sequence ID" value="KAG5165284.1"/>
    <property type="molecule type" value="Genomic_DNA"/>
</dbReference>
<feature type="compositionally biased region" description="Polar residues" evidence="1">
    <location>
        <begin position="368"/>
        <end position="377"/>
    </location>
</feature>
<name>A0A8H7XTK1_PSICU</name>
<reference evidence="2" key="1">
    <citation type="submission" date="2021-02" db="EMBL/GenBank/DDBJ databases">
        <title>Psilocybe cubensis genome.</title>
        <authorList>
            <person name="Mckernan K.J."/>
            <person name="Crawford S."/>
            <person name="Trippe A."/>
            <person name="Kane L.T."/>
            <person name="Mclaughlin S."/>
        </authorList>
    </citation>
    <scope>NUCLEOTIDE SEQUENCE [LARGE SCALE GENOMIC DNA]</scope>
    <source>
        <strain evidence="2">MGC-MH-2018</strain>
    </source>
</reference>
<evidence type="ECO:0000256" key="1">
    <source>
        <dbReference type="SAM" id="MobiDB-lite"/>
    </source>
</evidence>